<dbReference type="InterPro" id="IPR058627">
    <property type="entry name" value="MdtA-like_C"/>
</dbReference>
<dbReference type="Gene3D" id="2.40.420.20">
    <property type="match status" value="1"/>
</dbReference>
<name>A0ABW6A0J0_9BACT</name>
<keyword evidence="4" id="KW-1185">Reference proteome</keyword>
<dbReference type="EMBL" id="JBHUOZ010000001">
    <property type="protein sequence ID" value="MFD2918091.1"/>
    <property type="molecule type" value="Genomic_DNA"/>
</dbReference>
<dbReference type="Gene3D" id="2.40.50.100">
    <property type="match status" value="1"/>
</dbReference>
<comment type="similarity">
    <text evidence="1">Belongs to the membrane fusion protein (MFP) (TC 8.A.1) family.</text>
</comment>
<accession>A0ABW6A0J0</accession>
<dbReference type="Gene3D" id="2.40.30.170">
    <property type="match status" value="1"/>
</dbReference>
<gene>
    <name evidence="3" type="ORF">ACFS6H_00135</name>
</gene>
<dbReference type="PANTHER" id="PTHR30469">
    <property type="entry name" value="MULTIDRUG RESISTANCE PROTEIN MDTA"/>
    <property type="match status" value="1"/>
</dbReference>
<sequence length="348" mass="37728">MYNRKTLIVTLCSMLVLVACKSKKQAESIPDDIIPVKVMSLQMDSLEQTIHASGQFTTDDETNLSFKNGGIIRKIYVDVGDVVKKGQLLATVDLTEINAMSQQASLGYAKAQRDYERAVNLYKDSVATLEQMQNAKTALDIARQQYIGAGFNQNNSEIRATQSGYVLRRYAQEGQIAGPGTPVLQINGAANGNWILKAGVSDKQWSAITVGDKAIVTTDAMDSRTLAAKVIKKSEAIDPMSGTFIIQLQITDADKKGIAAGLFGKAIITPSRTTEAWAIPYDALLDSDKNTGYVFVTNDDSTVQKLSVQISNVTNGKVIIQSGLENVKHLIISGNAYLNEGSKIKVIQ</sequence>
<evidence type="ECO:0000259" key="2">
    <source>
        <dbReference type="Pfam" id="PF25967"/>
    </source>
</evidence>
<comment type="caution">
    <text evidence="3">The sequence shown here is derived from an EMBL/GenBank/DDBJ whole genome shotgun (WGS) entry which is preliminary data.</text>
</comment>
<evidence type="ECO:0000256" key="1">
    <source>
        <dbReference type="ARBA" id="ARBA00009477"/>
    </source>
</evidence>
<feature type="domain" description="Multidrug resistance protein MdtA-like C-terminal permuted SH3" evidence="2">
    <location>
        <begin position="278"/>
        <end position="334"/>
    </location>
</feature>
<dbReference type="PANTHER" id="PTHR30469:SF15">
    <property type="entry name" value="HLYD FAMILY OF SECRETION PROTEINS"/>
    <property type="match status" value="1"/>
</dbReference>
<reference evidence="4" key="1">
    <citation type="journal article" date="2019" name="Int. J. Syst. Evol. Microbiol.">
        <title>The Global Catalogue of Microorganisms (GCM) 10K type strain sequencing project: providing services to taxonomists for standard genome sequencing and annotation.</title>
        <authorList>
            <consortium name="The Broad Institute Genomics Platform"/>
            <consortium name="The Broad Institute Genome Sequencing Center for Infectious Disease"/>
            <person name="Wu L."/>
            <person name="Ma J."/>
        </authorList>
    </citation>
    <scope>NUCLEOTIDE SEQUENCE [LARGE SCALE GENOMIC DNA]</scope>
    <source>
        <strain evidence="4">KCTC 23299</strain>
    </source>
</reference>
<dbReference type="RefSeq" id="WP_386093588.1">
    <property type="nucleotide sequence ID" value="NZ_JBHUOZ010000001.1"/>
</dbReference>
<dbReference type="PROSITE" id="PS51257">
    <property type="entry name" value="PROKAR_LIPOPROTEIN"/>
    <property type="match status" value="1"/>
</dbReference>
<proteinExistence type="inferred from homology"/>
<evidence type="ECO:0000313" key="3">
    <source>
        <dbReference type="EMBL" id="MFD2918091.1"/>
    </source>
</evidence>
<dbReference type="Pfam" id="PF25967">
    <property type="entry name" value="RND-MFP_C"/>
    <property type="match status" value="1"/>
</dbReference>
<dbReference type="NCBIfam" id="TIGR01730">
    <property type="entry name" value="RND_mfp"/>
    <property type="match status" value="1"/>
</dbReference>
<evidence type="ECO:0000313" key="4">
    <source>
        <dbReference type="Proteomes" id="UP001597511"/>
    </source>
</evidence>
<dbReference type="InterPro" id="IPR006143">
    <property type="entry name" value="RND_pump_MFP"/>
</dbReference>
<dbReference type="SUPFAM" id="SSF111369">
    <property type="entry name" value="HlyD-like secretion proteins"/>
    <property type="match status" value="1"/>
</dbReference>
<protein>
    <submittedName>
        <fullName evidence="3">Efflux RND transporter periplasmic adaptor subunit</fullName>
    </submittedName>
</protein>
<dbReference type="Proteomes" id="UP001597511">
    <property type="component" value="Unassembled WGS sequence"/>
</dbReference>
<organism evidence="3 4">
    <name type="scientific">Terrimonas rubra</name>
    <dbReference type="NCBI Taxonomy" id="1035890"/>
    <lineage>
        <taxon>Bacteria</taxon>
        <taxon>Pseudomonadati</taxon>
        <taxon>Bacteroidota</taxon>
        <taxon>Chitinophagia</taxon>
        <taxon>Chitinophagales</taxon>
        <taxon>Chitinophagaceae</taxon>
        <taxon>Terrimonas</taxon>
    </lineage>
</organism>